<feature type="transmembrane region" description="Helical" evidence="1">
    <location>
        <begin position="7"/>
        <end position="25"/>
    </location>
</feature>
<proteinExistence type="predicted"/>
<feature type="transmembrane region" description="Helical" evidence="1">
    <location>
        <begin position="37"/>
        <end position="63"/>
    </location>
</feature>
<organism evidence="2 3">
    <name type="scientific">Aureibacillus halotolerans</name>
    <dbReference type="NCBI Taxonomy" id="1508390"/>
    <lineage>
        <taxon>Bacteria</taxon>
        <taxon>Bacillati</taxon>
        <taxon>Bacillota</taxon>
        <taxon>Bacilli</taxon>
        <taxon>Bacillales</taxon>
        <taxon>Bacillaceae</taxon>
        <taxon>Aureibacillus</taxon>
    </lineage>
</organism>
<dbReference type="OrthoDB" id="2971980at2"/>
<name>A0A4R6UCB8_9BACI</name>
<gene>
    <name evidence="2" type="ORF">EV213_10570</name>
</gene>
<accession>A0A4R6UCB8</accession>
<comment type="caution">
    <text evidence="2">The sequence shown here is derived from an EMBL/GenBank/DDBJ whole genome shotgun (WGS) entry which is preliminary data.</text>
</comment>
<sequence>MFKRKLITAVFATPLGLMFIFALFFGEWQRPLELLSMSFMISLWVAPFIVLYGVPVSFLSDFIGRRLQESIRRTVACGVHLIFGVLFGFVYPMNVQHSILGVEIDRGSLYATTVALFFWIIDELLRKWTFPSRCYARFASRFPCKLLKSPQL</sequence>
<feature type="transmembrane region" description="Helical" evidence="1">
    <location>
        <begin position="107"/>
        <end position="125"/>
    </location>
</feature>
<evidence type="ECO:0000313" key="2">
    <source>
        <dbReference type="EMBL" id="TDQ40724.1"/>
    </source>
</evidence>
<reference evidence="2 3" key="1">
    <citation type="submission" date="2019-03" db="EMBL/GenBank/DDBJ databases">
        <title>Genomic Encyclopedia of Type Strains, Phase IV (KMG-IV): sequencing the most valuable type-strain genomes for metagenomic binning, comparative biology and taxonomic classification.</title>
        <authorList>
            <person name="Goeker M."/>
        </authorList>
    </citation>
    <scope>NUCLEOTIDE SEQUENCE [LARGE SCALE GENOMIC DNA]</scope>
    <source>
        <strain evidence="2 3">DSM 28697</strain>
    </source>
</reference>
<evidence type="ECO:0000313" key="3">
    <source>
        <dbReference type="Proteomes" id="UP000295632"/>
    </source>
</evidence>
<protein>
    <submittedName>
        <fullName evidence="2">Uncharacterized protein</fullName>
    </submittedName>
</protein>
<keyword evidence="1" id="KW-1133">Transmembrane helix</keyword>
<evidence type="ECO:0000256" key="1">
    <source>
        <dbReference type="SAM" id="Phobius"/>
    </source>
</evidence>
<dbReference type="RefSeq" id="WP_133579925.1">
    <property type="nucleotide sequence ID" value="NZ_SNYJ01000005.1"/>
</dbReference>
<dbReference type="AlphaFoldDB" id="A0A4R6UCB8"/>
<dbReference type="EMBL" id="SNYJ01000005">
    <property type="protein sequence ID" value="TDQ40724.1"/>
    <property type="molecule type" value="Genomic_DNA"/>
</dbReference>
<keyword evidence="3" id="KW-1185">Reference proteome</keyword>
<feature type="transmembrane region" description="Helical" evidence="1">
    <location>
        <begin position="75"/>
        <end position="95"/>
    </location>
</feature>
<dbReference type="Proteomes" id="UP000295632">
    <property type="component" value="Unassembled WGS sequence"/>
</dbReference>
<keyword evidence="1" id="KW-0472">Membrane</keyword>
<keyword evidence="1" id="KW-0812">Transmembrane</keyword>